<name>A0A068YHD9_ECHMU</name>
<reference evidence="2" key="2">
    <citation type="submission" date="2015-11" db="EMBL/GenBank/DDBJ databases">
        <authorList>
            <person name="Zhang Y."/>
            <person name="Guo Z."/>
        </authorList>
    </citation>
    <scope>NUCLEOTIDE SEQUENCE</scope>
</reference>
<gene>
    <name evidence="2" type="ORF">EmuJ_001044800</name>
</gene>
<keyword evidence="3" id="KW-1185">Reference proteome</keyword>
<feature type="region of interest" description="Disordered" evidence="1">
    <location>
        <begin position="28"/>
        <end position="55"/>
    </location>
</feature>
<sequence>MNTARLQDLMEVENIKTGFRKSWKASWKRRQGKTLTPTPQAVFHGMKGGNGLRKKIVGKPDRRRMAVHWSS</sequence>
<evidence type="ECO:0000256" key="1">
    <source>
        <dbReference type="SAM" id="MobiDB-lite"/>
    </source>
</evidence>
<reference evidence="2" key="1">
    <citation type="journal article" date="2013" name="Nature">
        <title>The genomes of four tapeworm species reveal adaptations to parasitism.</title>
        <authorList>
            <person name="Tsai I.J."/>
            <person name="Zarowiecki M."/>
            <person name="Holroyd N."/>
            <person name="Garciarrubio A."/>
            <person name="Sanchez-Flores A."/>
            <person name="Brooks K.L."/>
            <person name="Tracey A."/>
            <person name="Bobes R.J."/>
            <person name="Fragoso G."/>
            <person name="Sciutto E."/>
            <person name="Aslett M."/>
            <person name="Beasley H."/>
            <person name="Bennett H.M."/>
            <person name="Cai J."/>
            <person name="Camicia F."/>
            <person name="Clark R."/>
            <person name="Cucher M."/>
            <person name="De Silva N."/>
            <person name="Day T.A."/>
            <person name="Deplazes P."/>
            <person name="Estrada K."/>
            <person name="Fernandez C."/>
            <person name="Holland P.W."/>
            <person name="Hou J."/>
            <person name="Hu S."/>
            <person name="Huckvale T."/>
            <person name="Hung S.S."/>
            <person name="Kamenetzky L."/>
            <person name="Keane J.A."/>
            <person name="Kiss F."/>
            <person name="Koziol U."/>
            <person name="Lambert O."/>
            <person name="Liu K."/>
            <person name="Luo X."/>
            <person name="Luo Y."/>
            <person name="Macchiaroli N."/>
            <person name="Nichol S."/>
            <person name="Paps J."/>
            <person name="Parkinson J."/>
            <person name="Pouchkina-Stantcheva N."/>
            <person name="Riddiford N."/>
            <person name="Rosenzvit M."/>
            <person name="Salinas G."/>
            <person name="Wasmuth J.D."/>
            <person name="Zamanian M."/>
            <person name="Zheng Y."/>
            <person name="Cai X."/>
            <person name="Soberon X."/>
            <person name="Olson P.D."/>
            <person name="Laclette J.P."/>
            <person name="Brehm K."/>
            <person name="Berriman M."/>
            <person name="Garciarrubio A."/>
            <person name="Bobes R.J."/>
            <person name="Fragoso G."/>
            <person name="Sanchez-Flores A."/>
            <person name="Estrada K."/>
            <person name="Cevallos M.A."/>
            <person name="Morett E."/>
            <person name="Gonzalez V."/>
            <person name="Portillo T."/>
            <person name="Ochoa-Leyva A."/>
            <person name="Jose M.V."/>
            <person name="Sciutto E."/>
            <person name="Landa A."/>
            <person name="Jimenez L."/>
            <person name="Valdes V."/>
            <person name="Carrero J.C."/>
            <person name="Larralde C."/>
            <person name="Morales-Montor J."/>
            <person name="Limon-Lason J."/>
            <person name="Soberon X."/>
            <person name="Laclette J.P."/>
        </authorList>
    </citation>
    <scope>NUCLEOTIDE SEQUENCE [LARGE SCALE GENOMIC DNA]</scope>
</reference>
<evidence type="ECO:0000313" key="3">
    <source>
        <dbReference type="Proteomes" id="UP000017246"/>
    </source>
</evidence>
<evidence type="ECO:0000313" key="2">
    <source>
        <dbReference type="EMBL" id="CDS42732.1"/>
    </source>
</evidence>
<dbReference type="OrthoDB" id="10329779at2759"/>
<protein>
    <submittedName>
        <fullName evidence="2">Expressed protein</fullName>
    </submittedName>
</protein>
<dbReference type="AlphaFoldDB" id="A0A068YHD9"/>
<accession>A0A068YHD9</accession>
<dbReference type="EMBL" id="LN902842">
    <property type="protein sequence ID" value="CDS42732.1"/>
    <property type="molecule type" value="Genomic_DNA"/>
</dbReference>
<organism evidence="2 3">
    <name type="scientific">Echinococcus multilocularis</name>
    <name type="common">Fox tapeworm</name>
    <dbReference type="NCBI Taxonomy" id="6211"/>
    <lineage>
        <taxon>Eukaryota</taxon>
        <taxon>Metazoa</taxon>
        <taxon>Spiralia</taxon>
        <taxon>Lophotrochozoa</taxon>
        <taxon>Platyhelminthes</taxon>
        <taxon>Cestoda</taxon>
        <taxon>Eucestoda</taxon>
        <taxon>Cyclophyllidea</taxon>
        <taxon>Taeniidae</taxon>
        <taxon>Echinococcus</taxon>
    </lineage>
</organism>
<proteinExistence type="predicted"/>
<dbReference type="Proteomes" id="UP000017246">
    <property type="component" value="Unassembled WGS sequence"/>
</dbReference>